<evidence type="ECO:0000256" key="2">
    <source>
        <dbReference type="ARBA" id="ARBA00022679"/>
    </source>
</evidence>
<sequence length="264" mass="30468">MDKKWTISPFSLNRQVLSDVYDEFQKKHYMTGLMELDITQARTKLHQYTQKSGEKISFTAWILRCIAKTVEKHPKVNAYRIGRRKLIHFHDVDISVMVEKEIKGKKIPIPVSIKQANTKSTLELSKEIRNAQLTEYEENDQLLYQGKLMKLYPFIPKFIRQRIIRHMISNPMTYFRQGATIIVTSVGMFVKSKGWILGFGGLTTLNIAIGGISKRLTKLEDVIEEREFLNITIHLDHDILDGAPAARFAQELEDLITSGYDIPV</sequence>
<evidence type="ECO:0000256" key="3">
    <source>
        <dbReference type="ARBA" id="ARBA00023315"/>
    </source>
</evidence>
<dbReference type="PANTHER" id="PTHR43178">
    <property type="entry name" value="DIHYDROLIPOAMIDE ACETYLTRANSFERASE COMPONENT OF PYRUVATE DEHYDROGENASE COMPLEX"/>
    <property type="match status" value="1"/>
</dbReference>
<dbReference type="Gene3D" id="3.30.559.10">
    <property type="entry name" value="Chloramphenicol acetyltransferase-like domain"/>
    <property type="match status" value="1"/>
</dbReference>
<keyword evidence="3" id="KW-0012">Acyltransferase</keyword>
<dbReference type="InterPro" id="IPR050743">
    <property type="entry name" value="2-oxoacid_DH_E2_comp"/>
</dbReference>
<reference evidence="5" key="1">
    <citation type="submission" date="2022-09" db="EMBL/GenBank/DDBJ databases">
        <title>Actin cytoskeleton and complex cell architecture in an #Asgard archaeon.</title>
        <authorList>
            <person name="Ponce Toledo R.I."/>
            <person name="Schleper C."/>
            <person name="Rodrigues Oliveira T."/>
            <person name="Wollweber F."/>
            <person name="Xu J."/>
            <person name="Rittmann S."/>
            <person name="Klingl A."/>
            <person name="Pilhofer M."/>
        </authorList>
    </citation>
    <scope>NUCLEOTIDE SEQUENCE</scope>
    <source>
        <strain evidence="5">B-35</strain>
    </source>
</reference>
<dbReference type="InterPro" id="IPR023213">
    <property type="entry name" value="CAT-like_dom_sf"/>
</dbReference>
<keyword evidence="6" id="KW-1185">Reference proteome</keyword>
<dbReference type="InterPro" id="IPR001078">
    <property type="entry name" value="2-oxoacid_DH_actylTfrase"/>
</dbReference>
<dbReference type="PANTHER" id="PTHR43178:SF5">
    <property type="entry name" value="LIPOAMIDE ACYLTRANSFERASE COMPONENT OF BRANCHED-CHAIN ALPHA-KETO ACID DEHYDROGENASE COMPLEX, MITOCHONDRIAL"/>
    <property type="match status" value="1"/>
</dbReference>
<organism evidence="5 6">
    <name type="scientific">Candidatus Lokiarchaeum ossiferum</name>
    <dbReference type="NCBI Taxonomy" id="2951803"/>
    <lineage>
        <taxon>Archaea</taxon>
        <taxon>Promethearchaeati</taxon>
        <taxon>Promethearchaeota</taxon>
        <taxon>Promethearchaeia</taxon>
        <taxon>Promethearchaeales</taxon>
        <taxon>Promethearchaeaceae</taxon>
        <taxon>Candidatus Lokiarchaeum</taxon>
    </lineage>
</organism>
<keyword evidence="2" id="KW-0808">Transferase</keyword>
<dbReference type="Pfam" id="PF00198">
    <property type="entry name" value="2-oxoacid_dh"/>
    <property type="match status" value="2"/>
</dbReference>
<protein>
    <recommendedName>
        <fullName evidence="4">2-oxoacid dehydrogenase acyltransferase catalytic domain-containing protein</fullName>
    </recommendedName>
</protein>
<accession>A0ABY6HZ20</accession>
<evidence type="ECO:0000313" key="6">
    <source>
        <dbReference type="Proteomes" id="UP001208689"/>
    </source>
</evidence>
<feature type="domain" description="2-oxoacid dehydrogenase acyltransferase catalytic" evidence="4">
    <location>
        <begin position="38"/>
        <end position="131"/>
    </location>
</feature>
<evidence type="ECO:0000256" key="1">
    <source>
        <dbReference type="ARBA" id="ARBA00001938"/>
    </source>
</evidence>
<name>A0ABY6HZ20_9ARCH</name>
<proteinExistence type="predicted"/>
<feature type="domain" description="2-oxoacid dehydrogenase acyltransferase catalytic" evidence="4">
    <location>
        <begin position="177"/>
        <end position="257"/>
    </location>
</feature>
<comment type="cofactor">
    <cofactor evidence="1">
        <name>(R)-lipoate</name>
        <dbReference type="ChEBI" id="CHEBI:83088"/>
    </cofactor>
</comment>
<dbReference type="EMBL" id="CP104013">
    <property type="protein sequence ID" value="UYP47809.1"/>
    <property type="molecule type" value="Genomic_DNA"/>
</dbReference>
<gene>
    <name evidence="5" type="ORF">NEF87_004094</name>
</gene>
<dbReference type="SUPFAM" id="SSF52777">
    <property type="entry name" value="CoA-dependent acyltransferases"/>
    <property type="match status" value="1"/>
</dbReference>
<evidence type="ECO:0000259" key="4">
    <source>
        <dbReference type="Pfam" id="PF00198"/>
    </source>
</evidence>
<evidence type="ECO:0000313" key="5">
    <source>
        <dbReference type="EMBL" id="UYP47809.1"/>
    </source>
</evidence>
<dbReference type="Proteomes" id="UP001208689">
    <property type="component" value="Chromosome"/>
</dbReference>